<dbReference type="Proteomes" id="UP000298030">
    <property type="component" value="Unassembled WGS sequence"/>
</dbReference>
<comment type="caution">
    <text evidence="2">The sequence shown here is derived from an EMBL/GenBank/DDBJ whole genome shotgun (WGS) entry which is preliminary data.</text>
</comment>
<evidence type="ECO:0000313" key="3">
    <source>
        <dbReference type="Proteomes" id="UP000298030"/>
    </source>
</evidence>
<gene>
    <name evidence="2" type="ORF">FA13DRAFT_1753339</name>
</gene>
<dbReference type="EMBL" id="QPFP01000008">
    <property type="protein sequence ID" value="TEB34845.1"/>
    <property type="molecule type" value="Genomic_DNA"/>
</dbReference>
<dbReference type="OrthoDB" id="3248986at2759"/>
<feature type="transmembrane region" description="Helical" evidence="1">
    <location>
        <begin position="210"/>
        <end position="228"/>
    </location>
</feature>
<accession>A0A4Y7TKX8</accession>
<name>A0A4Y7TKX8_COPMI</name>
<feature type="transmembrane region" description="Helical" evidence="1">
    <location>
        <begin position="82"/>
        <end position="102"/>
    </location>
</feature>
<evidence type="ECO:0000256" key="1">
    <source>
        <dbReference type="SAM" id="Phobius"/>
    </source>
</evidence>
<sequence>MKVYNEDETALVDEKVYADILCNNCDTPGTCKIGGFAAHNALVHPCPWCTCLQLDVNRPAGYDFNSFTLRDDSTTALDFMHCIYLGVVKFLFTTILFSAHLFPGAGGENSAKKRFKNVVNSICWPSHITRLPKNASWKDENNEIPDTEPPILPIEVITTEHSRKHKSLYGAILYLCAGVRLMSNKTITMAQAAAGQIVVLTVNHHLMMHFYYQIKLFGPIYAWWLFAFKRFNGMLEKVNHNGHDGGRIELTLL</sequence>
<keyword evidence="1" id="KW-0472">Membrane</keyword>
<proteinExistence type="predicted"/>
<dbReference type="STRING" id="71717.A0A4Y7TKX8"/>
<dbReference type="AlphaFoldDB" id="A0A4Y7TKX8"/>
<dbReference type="PANTHER" id="PTHR46579:SF1">
    <property type="entry name" value="F5_8 TYPE C DOMAIN-CONTAINING PROTEIN"/>
    <property type="match status" value="1"/>
</dbReference>
<protein>
    <submittedName>
        <fullName evidence="2">Uncharacterized protein</fullName>
    </submittedName>
</protein>
<keyword evidence="1" id="KW-0812">Transmembrane</keyword>
<keyword evidence="3" id="KW-1185">Reference proteome</keyword>
<keyword evidence="1" id="KW-1133">Transmembrane helix</keyword>
<evidence type="ECO:0000313" key="2">
    <source>
        <dbReference type="EMBL" id="TEB34845.1"/>
    </source>
</evidence>
<reference evidence="2 3" key="1">
    <citation type="journal article" date="2019" name="Nat. Ecol. Evol.">
        <title>Megaphylogeny resolves global patterns of mushroom evolution.</title>
        <authorList>
            <person name="Varga T."/>
            <person name="Krizsan K."/>
            <person name="Foldi C."/>
            <person name="Dima B."/>
            <person name="Sanchez-Garcia M."/>
            <person name="Sanchez-Ramirez S."/>
            <person name="Szollosi G.J."/>
            <person name="Szarkandi J.G."/>
            <person name="Papp V."/>
            <person name="Albert L."/>
            <person name="Andreopoulos W."/>
            <person name="Angelini C."/>
            <person name="Antonin V."/>
            <person name="Barry K.W."/>
            <person name="Bougher N.L."/>
            <person name="Buchanan P."/>
            <person name="Buyck B."/>
            <person name="Bense V."/>
            <person name="Catcheside P."/>
            <person name="Chovatia M."/>
            <person name="Cooper J."/>
            <person name="Damon W."/>
            <person name="Desjardin D."/>
            <person name="Finy P."/>
            <person name="Geml J."/>
            <person name="Haridas S."/>
            <person name="Hughes K."/>
            <person name="Justo A."/>
            <person name="Karasinski D."/>
            <person name="Kautmanova I."/>
            <person name="Kiss B."/>
            <person name="Kocsube S."/>
            <person name="Kotiranta H."/>
            <person name="LaButti K.M."/>
            <person name="Lechner B.E."/>
            <person name="Liimatainen K."/>
            <person name="Lipzen A."/>
            <person name="Lukacs Z."/>
            <person name="Mihaltcheva S."/>
            <person name="Morgado L.N."/>
            <person name="Niskanen T."/>
            <person name="Noordeloos M.E."/>
            <person name="Ohm R.A."/>
            <person name="Ortiz-Santana B."/>
            <person name="Ovrebo C."/>
            <person name="Racz N."/>
            <person name="Riley R."/>
            <person name="Savchenko A."/>
            <person name="Shiryaev A."/>
            <person name="Soop K."/>
            <person name="Spirin V."/>
            <person name="Szebenyi C."/>
            <person name="Tomsovsky M."/>
            <person name="Tulloss R.E."/>
            <person name="Uehling J."/>
            <person name="Grigoriev I.V."/>
            <person name="Vagvolgyi C."/>
            <person name="Papp T."/>
            <person name="Martin F.M."/>
            <person name="Miettinen O."/>
            <person name="Hibbett D.S."/>
            <person name="Nagy L.G."/>
        </authorList>
    </citation>
    <scope>NUCLEOTIDE SEQUENCE [LARGE SCALE GENOMIC DNA]</scope>
    <source>
        <strain evidence="2 3">FP101781</strain>
    </source>
</reference>
<dbReference type="PANTHER" id="PTHR46579">
    <property type="entry name" value="F5/8 TYPE C DOMAIN-CONTAINING PROTEIN-RELATED"/>
    <property type="match status" value="1"/>
</dbReference>
<organism evidence="2 3">
    <name type="scientific">Coprinellus micaceus</name>
    <name type="common">Glistening ink-cap mushroom</name>
    <name type="synonym">Coprinus micaceus</name>
    <dbReference type="NCBI Taxonomy" id="71717"/>
    <lineage>
        <taxon>Eukaryota</taxon>
        <taxon>Fungi</taxon>
        <taxon>Dikarya</taxon>
        <taxon>Basidiomycota</taxon>
        <taxon>Agaricomycotina</taxon>
        <taxon>Agaricomycetes</taxon>
        <taxon>Agaricomycetidae</taxon>
        <taxon>Agaricales</taxon>
        <taxon>Agaricineae</taxon>
        <taxon>Psathyrellaceae</taxon>
        <taxon>Coprinellus</taxon>
    </lineage>
</organism>